<accession>A0AAW2UJK7</accession>
<evidence type="ECO:0000313" key="1">
    <source>
        <dbReference type="EMBL" id="KAL0416857.1"/>
    </source>
</evidence>
<name>A0AAW2UJK7_9LAMI</name>
<organism evidence="1">
    <name type="scientific">Sesamum latifolium</name>
    <dbReference type="NCBI Taxonomy" id="2727402"/>
    <lineage>
        <taxon>Eukaryota</taxon>
        <taxon>Viridiplantae</taxon>
        <taxon>Streptophyta</taxon>
        <taxon>Embryophyta</taxon>
        <taxon>Tracheophyta</taxon>
        <taxon>Spermatophyta</taxon>
        <taxon>Magnoliopsida</taxon>
        <taxon>eudicotyledons</taxon>
        <taxon>Gunneridae</taxon>
        <taxon>Pentapetalae</taxon>
        <taxon>asterids</taxon>
        <taxon>lamiids</taxon>
        <taxon>Lamiales</taxon>
        <taxon>Pedaliaceae</taxon>
        <taxon>Sesamum</taxon>
    </lineage>
</organism>
<comment type="caution">
    <text evidence="1">The sequence shown here is derived from an EMBL/GenBank/DDBJ whole genome shotgun (WGS) entry which is preliminary data.</text>
</comment>
<proteinExistence type="predicted"/>
<dbReference type="AlphaFoldDB" id="A0AAW2UJK7"/>
<sequence>MPRWKWFVDQTGPSNRIWIAWDDEYIDVDILDVGDQFIHCRVLIRCLHEYVLVTVVYGANDIVVGWSLWQALSNLAGAVNEEPWLDMSEVCSSSGDIRIAMEEYQACIFDTGLITLPM</sequence>
<reference evidence="1" key="2">
    <citation type="journal article" date="2024" name="Plant">
        <title>Genomic evolution and insights into agronomic trait innovations of Sesamum species.</title>
        <authorList>
            <person name="Miao H."/>
            <person name="Wang L."/>
            <person name="Qu L."/>
            <person name="Liu H."/>
            <person name="Sun Y."/>
            <person name="Le M."/>
            <person name="Wang Q."/>
            <person name="Wei S."/>
            <person name="Zheng Y."/>
            <person name="Lin W."/>
            <person name="Duan Y."/>
            <person name="Cao H."/>
            <person name="Xiong S."/>
            <person name="Wang X."/>
            <person name="Wei L."/>
            <person name="Li C."/>
            <person name="Ma Q."/>
            <person name="Ju M."/>
            <person name="Zhao R."/>
            <person name="Li G."/>
            <person name="Mu C."/>
            <person name="Tian Q."/>
            <person name="Mei H."/>
            <person name="Zhang T."/>
            <person name="Gao T."/>
            <person name="Zhang H."/>
        </authorList>
    </citation>
    <scope>NUCLEOTIDE SEQUENCE</scope>
    <source>
        <strain evidence="1">KEN1</strain>
    </source>
</reference>
<dbReference type="EMBL" id="JACGWN010000012">
    <property type="protein sequence ID" value="KAL0416857.1"/>
    <property type="molecule type" value="Genomic_DNA"/>
</dbReference>
<gene>
    <name evidence="1" type="ORF">Slati_3517600</name>
</gene>
<reference evidence="1" key="1">
    <citation type="submission" date="2020-06" db="EMBL/GenBank/DDBJ databases">
        <authorList>
            <person name="Li T."/>
            <person name="Hu X."/>
            <person name="Zhang T."/>
            <person name="Song X."/>
            <person name="Zhang H."/>
            <person name="Dai N."/>
            <person name="Sheng W."/>
            <person name="Hou X."/>
            <person name="Wei L."/>
        </authorList>
    </citation>
    <scope>NUCLEOTIDE SEQUENCE</scope>
    <source>
        <strain evidence="1">KEN1</strain>
        <tissue evidence="1">Leaf</tissue>
    </source>
</reference>
<protein>
    <submittedName>
        <fullName evidence="1">Uncharacterized protein</fullName>
    </submittedName>
</protein>